<feature type="compositionally biased region" description="Polar residues" evidence="1">
    <location>
        <begin position="1"/>
        <end position="12"/>
    </location>
</feature>
<feature type="compositionally biased region" description="Basic and acidic residues" evidence="1">
    <location>
        <begin position="64"/>
        <end position="83"/>
    </location>
</feature>
<protein>
    <submittedName>
        <fullName evidence="2">Uncharacterized protein</fullName>
    </submittedName>
</protein>
<organism evidence="2 3">
    <name type="scientific">Ignelater luminosus</name>
    <name type="common">Cucubano</name>
    <name type="synonym">Pyrophorus luminosus</name>
    <dbReference type="NCBI Taxonomy" id="2038154"/>
    <lineage>
        <taxon>Eukaryota</taxon>
        <taxon>Metazoa</taxon>
        <taxon>Ecdysozoa</taxon>
        <taxon>Arthropoda</taxon>
        <taxon>Hexapoda</taxon>
        <taxon>Insecta</taxon>
        <taxon>Pterygota</taxon>
        <taxon>Neoptera</taxon>
        <taxon>Endopterygota</taxon>
        <taxon>Coleoptera</taxon>
        <taxon>Polyphaga</taxon>
        <taxon>Elateriformia</taxon>
        <taxon>Elateroidea</taxon>
        <taxon>Elateridae</taxon>
        <taxon>Agrypninae</taxon>
        <taxon>Pyrophorini</taxon>
        <taxon>Ignelater</taxon>
    </lineage>
</organism>
<accession>A0A8K0G478</accession>
<name>A0A8K0G478_IGNLU</name>
<evidence type="ECO:0000313" key="3">
    <source>
        <dbReference type="Proteomes" id="UP000801492"/>
    </source>
</evidence>
<evidence type="ECO:0000256" key="1">
    <source>
        <dbReference type="SAM" id="MobiDB-lite"/>
    </source>
</evidence>
<feature type="region of interest" description="Disordered" evidence="1">
    <location>
        <begin position="1"/>
        <end position="83"/>
    </location>
</feature>
<dbReference type="AlphaFoldDB" id="A0A8K0G478"/>
<feature type="compositionally biased region" description="Basic and acidic residues" evidence="1">
    <location>
        <begin position="13"/>
        <end position="25"/>
    </location>
</feature>
<evidence type="ECO:0000313" key="2">
    <source>
        <dbReference type="EMBL" id="KAF2885361.1"/>
    </source>
</evidence>
<sequence length="83" mass="9175">MDPSRCSSNYEQRITKSPDNMDLHLRQTHLNPNAITPGAETYDNSDLNGKVGKDPISSSGSRGRYGEHTLNDNGERREEISAA</sequence>
<reference evidence="2" key="1">
    <citation type="submission" date="2019-08" db="EMBL/GenBank/DDBJ databases">
        <title>The genome of the North American firefly Photinus pyralis.</title>
        <authorList>
            <consortium name="Photinus pyralis genome working group"/>
            <person name="Fallon T.R."/>
            <person name="Sander Lower S.E."/>
            <person name="Weng J.-K."/>
        </authorList>
    </citation>
    <scope>NUCLEOTIDE SEQUENCE</scope>
    <source>
        <strain evidence="2">TRF0915ILg1</strain>
        <tissue evidence="2">Whole body</tissue>
    </source>
</reference>
<dbReference type="Proteomes" id="UP000801492">
    <property type="component" value="Unassembled WGS sequence"/>
</dbReference>
<dbReference type="EMBL" id="VTPC01089963">
    <property type="protein sequence ID" value="KAF2885361.1"/>
    <property type="molecule type" value="Genomic_DNA"/>
</dbReference>
<comment type="caution">
    <text evidence="2">The sequence shown here is derived from an EMBL/GenBank/DDBJ whole genome shotgun (WGS) entry which is preliminary data.</text>
</comment>
<proteinExistence type="predicted"/>
<gene>
    <name evidence="2" type="ORF">ILUMI_20830</name>
</gene>
<keyword evidence="3" id="KW-1185">Reference proteome</keyword>